<accession>A0A086J7I2</accession>
<protein>
    <submittedName>
        <fullName evidence="5">Kelch repeat and K+ channel tetramerization domain containing protein</fullName>
    </submittedName>
</protein>
<feature type="coiled-coil region" evidence="3">
    <location>
        <begin position="322"/>
        <end position="436"/>
    </location>
</feature>
<dbReference type="Pfam" id="PF24681">
    <property type="entry name" value="Kelch_KLHDC2_KLHL20_DRC7"/>
    <property type="match status" value="1"/>
</dbReference>
<dbReference type="OrthoDB" id="191037at2759"/>
<dbReference type="CDD" id="cd18316">
    <property type="entry name" value="BTB_POZ_KCTD-like"/>
    <property type="match status" value="1"/>
</dbReference>
<feature type="domain" description="Potassium channel tetramerisation-type BTB" evidence="4">
    <location>
        <begin position="444"/>
        <end position="529"/>
    </location>
</feature>
<dbReference type="VEuPathDB" id="ToxoDB:TGP89_262150"/>
<evidence type="ECO:0000256" key="3">
    <source>
        <dbReference type="SAM" id="Coils"/>
    </source>
</evidence>
<dbReference type="GO" id="GO:0051260">
    <property type="term" value="P:protein homooligomerization"/>
    <property type="evidence" value="ECO:0007669"/>
    <property type="project" value="InterPro"/>
</dbReference>
<dbReference type="InterPro" id="IPR011333">
    <property type="entry name" value="SKP1/BTB/POZ_sf"/>
</dbReference>
<dbReference type="InterPro" id="IPR011043">
    <property type="entry name" value="Gal_Oxase/kelch_b-propeller"/>
</dbReference>
<keyword evidence="3" id="KW-0175">Coiled coil</keyword>
<dbReference type="FunFam" id="3.30.710.10:FF:000115">
    <property type="entry name" value="Kelch protein K13"/>
    <property type="match status" value="1"/>
</dbReference>
<evidence type="ECO:0000313" key="6">
    <source>
        <dbReference type="Proteomes" id="UP000028828"/>
    </source>
</evidence>
<keyword evidence="5" id="KW-0407">Ion channel</keyword>
<evidence type="ECO:0000256" key="1">
    <source>
        <dbReference type="ARBA" id="ARBA00022441"/>
    </source>
</evidence>
<proteinExistence type="predicted"/>
<dbReference type="SUPFAM" id="SSF54695">
    <property type="entry name" value="POZ domain"/>
    <property type="match status" value="1"/>
</dbReference>
<dbReference type="InterPro" id="IPR006652">
    <property type="entry name" value="Kelch_1"/>
</dbReference>
<keyword evidence="5" id="KW-0406">Ion transport</keyword>
<dbReference type="InterPro" id="IPR003131">
    <property type="entry name" value="T1-type_BTB"/>
</dbReference>
<reference evidence="5 6" key="1">
    <citation type="submission" date="2014-03" db="EMBL/GenBank/DDBJ databases">
        <authorList>
            <person name="Sibley D."/>
            <person name="Venepally P."/>
            <person name="Karamycheva S."/>
            <person name="Hadjithomas M."/>
            <person name="Khan A."/>
            <person name="Brunk B."/>
            <person name="Roos D."/>
            <person name="Caler E."/>
            <person name="Lorenzi H."/>
        </authorList>
    </citation>
    <scope>NUCLEOTIDE SEQUENCE [LARGE SCALE GENOMIC DNA]</scope>
    <source>
        <strain evidence="6">p89</strain>
    </source>
</reference>
<dbReference type="Gene3D" id="2.120.10.80">
    <property type="entry name" value="Kelch-type beta propeller"/>
    <property type="match status" value="1"/>
</dbReference>
<dbReference type="Pfam" id="PF02214">
    <property type="entry name" value="BTB_2"/>
    <property type="match status" value="1"/>
</dbReference>
<dbReference type="SUPFAM" id="SSF50965">
    <property type="entry name" value="Galactose oxidase, central domain"/>
    <property type="match status" value="1"/>
</dbReference>
<dbReference type="AlphaFoldDB" id="A0A086J7I2"/>
<dbReference type="SMART" id="SM00612">
    <property type="entry name" value="Kelch"/>
    <property type="match status" value="6"/>
</dbReference>
<gene>
    <name evidence="5" type="ORF">TGP89_262150</name>
</gene>
<name>A0A086J7I2_TOXGO</name>
<dbReference type="Proteomes" id="UP000028828">
    <property type="component" value="Unassembled WGS sequence"/>
</dbReference>
<comment type="caution">
    <text evidence="5">The sequence shown here is derived from an EMBL/GenBank/DDBJ whole genome shotgun (WGS) entry which is preliminary data.</text>
</comment>
<dbReference type="InterPro" id="IPR015915">
    <property type="entry name" value="Kelch-typ_b-propeller"/>
</dbReference>
<dbReference type="Gene3D" id="3.30.710.10">
    <property type="entry name" value="Potassium Channel Kv1.1, Chain A"/>
    <property type="match status" value="1"/>
</dbReference>
<dbReference type="EMBL" id="AEYI02002485">
    <property type="protein sequence ID" value="KFG28100.1"/>
    <property type="molecule type" value="Genomic_DNA"/>
</dbReference>
<organism evidence="5 6">
    <name type="scientific">Toxoplasma gondii p89</name>
    <dbReference type="NCBI Taxonomy" id="943119"/>
    <lineage>
        <taxon>Eukaryota</taxon>
        <taxon>Sar</taxon>
        <taxon>Alveolata</taxon>
        <taxon>Apicomplexa</taxon>
        <taxon>Conoidasida</taxon>
        <taxon>Coccidia</taxon>
        <taxon>Eucoccidiorida</taxon>
        <taxon>Eimeriorina</taxon>
        <taxon>Sarcocystidae</taxon>
        <taxon>Toxoplasma</taxon>
    </lineage>
</organism>
<keyword evidence="1" id="KW-0880">Kelch repeat</keyword>
<evidence type="ECO:0000313" key="5">
    <source>
        <dbReference type="EMBL" id="KFG28100.1"/>
    </source>
</evidence>
<dbReference type="PANTHER" id="PTHR24412">
    <property type="entry name" value="KELCH PROTEIN"/>
    <property type="match status" value="1"/>
</dbReference>
<keyword evidence="2" id="KW-0677">Repeat</keyword>
<dbReference type="GO" id="GO:0034220">
    <property type="term" value="P:monoatomic ion transmembrane transport"/>
    <property type="evidence" value="ECO:0007669"/>
    <property type="project" value="UniProtKB-KW"/>
</dbReference>
<keyword evidence="5" id="KW-0813">Transport</keyword>
<sequence>MNSEVCSRFSFPSPQASASCAALSSFDKKLPPVAADSPGLDHARPTLDTLRYLGAGGVSSETGRLEPEAVGNLPRAFARTRPGLTTGTTLSSGSSAFSVPLYSDPSCLPLPLKGKSFSPLAAMNSTGNASPSSLLRRGSADDALAYPPGTSASALGGSSRSPMEAGFCPPAPGPAVGTGVGGLLYSATASPEFLCSSTAGGPCPAASAGFLSSRVLANGGLSRLSSRPFDASCATLPRLSGAPTGDGAGALHALHALHAPVLAEKREPGPAEFLDGARGGEERMQPRAASGDTEEAHAAPFASAEDFETMVGDLRRTFIGWLKKTESDLRKEKRDLVRAKKEFEEERKQAREKLQQEKKIEYEKIKEERRKAQAEMATQIKQIQVEREDARRKLNAERGRFEEEKEAHRRRTLLEKERFRQEAEALDAEKRRIVDANIATETVVDLNVGGVVFEASRHTFVQQPGSFLETLLSGRHHVSRDKQGRIFLDRDSELFRIILNFLRNPAMPPQPRDSAESDAITQEADFLGIRFFPFPLVFAVGGHNGVEHLRSLEVLDIGQQCWRPCKAMQTERAYFGSSVFQNRLFVYGGQNLDYKALCETEVFDALRDVWMTGAALNVPRRNTCGTFMGARHFAIGGFDGSDILSSVECYDPRMKNWMQVAPLTTPRSSAMCCVRDDHLYVLGGTNGERLRTVEMYDHRMNKWEVLPSEMIEVRSAGSAACSFGHIVAMGGIDNSNVVHSSVEVLDPQTQRWSFLTNMATPRMDCAAVVVSDSILVTGGQSEDVLSSTAFLRQEVNEWQEGPPMISPRYGHGILLANL</sequence>
<evidence type="ECO:0000259" key="4">
    <source>
        <dbReference type="Pfam" id="PF02214"/>
    </source>
</evidence>
<dbReference type="PANTHER" id="PTHR24412:SF489">
    <property type="entry name" value="RING FINGER DOMAIN AND KELCH REPEAT-CONTAINING PROTEIN DDB_G0271372"/>
    <property type="match status" value="1"/>
</dbReference>
<evidence type="ECO:0000256" key="2">
    <source>
        <dbReference type="ARBA" id="ARBA00022737"/>
    </source>
</evidence>